<evidence type="ECO:0000313" key="2">
    <source>
        <dbReference type="Proteomes" id="UP001210925"/>
    </source>
</evidence>
<dbReference type="EMBL" id="JADGKB010000044">
    <property type="protein sequence ID" value="KAJ3256907.1"/>
    <property type="molecule type" value="Genomic_DNA"/>
</dbReference>
<feature type="non-terminal residue" evidence="1">
    <location>
        <position position="1"/>
    </location>
</feature>
<evidence type="ECO:0000313" key="1">
    <source>
        <dbReference type="EMBL" id="KAJ3256907.1"/>
    </source>
</evidence>
<reference evidence="1" key="1">
    <citation type="submission" date="2020-05" db="EMBL/GenBank/DDBJ databases">
        <title>Phylogenomic resolution of chytrid fungi.</title>
        <authorList>
            <person name="Stajich J.E."/>
            <person name="Amses K."/>
            <person name="Simmons R."/>
            <person name="Seto K."/>
            <person name="Myers J."/>
            <person name="Bonds A."/>
            <person name="Quandt C.A."/>
            <person name="Barry K."/>
            <person name="Liu P."/>
            <person name="Grigoriev I."/>
            <person name="Longcore J.E."/>
            <person name="James T.Y."/>
        </authorList>
    </citation>
    <scope>NUCLEOTIDE SEQUENCE</scope>
    <source>
        <strain evidence="1">PLAUS21</strain>
    </source>
</reference>
<keyword evidence="2" id="KW-1185">Reference proteome</keyword>
<protein>
    <submittedName>
        <fullName evidence="1">Uncharacterized protein</fullName>
    </submittedName>
</protein>
<dbReference type="AlphaFoldDB" id="A0AAD5UFR7"/>
<organism evidence="1 2">
    <name type="scientific">Boothiomyces macroporosus</name>
    <dbReference type="NCBI Taxonomy" id="261099"/>
    <lineage>
        <taxon>Eukaryota</taxon>
        <taxon>Fungi</taxon>
        <taxon>Fungi incertae sedis</taxon>
        <taxon>Chytridiomycota</taxon>
        <taxon>Chytridiomycota incertae sedis</taxon>
        <taxon>Chytridiomycetes</taxon>
        <taxon>Rhizophydiales</taxon>
        <taxon>Terramycetaceae</taxon>
        <taxon>Boothiomyces</taxon>
    </lineage>
</organism>
<proteinExistence type="predicted"/>
<name>A0AAD5UFR7_9FUNG</name>
<comment type="caution">
    <text evidence="1">The sequence shown here is derived from an EMBL/GenBank/DDBJ whole genome shotgun (WGS) entry which is preliminary data.</text>
</comment>
<sequence>KPQPKEETPIADSNIKQQLEKNFKLELDKPITIDSTVFQQDDTKSFFEQAPEIKEIGVLLAYNDLIYVNWPRVEELTKVTFDADGDGNLTTNDSTFN</sequence>
<gene>
    <name evidence="1" type="ORF">HK103_005025</name>
</gene>
<accession>A0AAD5UFR7</accession>
<dbReference type="Proteomes" id="UP001210925">
    <property type="component" value="Unassembled WGS sequence"/>
</dbReference>